<keyword evidence="2" id="KW-0285">Flavoprotein</keyword>
<dbReference type="Pfam" id="PF01565">
    <property type="entry name" value="FAD_binding_4"/>
    <property type="match status" value="1"/>
</dbReference>
<dbReference type="GO" id="GO:0071949">
    <property type="term" value="F:FAD binding"/>
    <property type="evidence" value="ECO:0007669"/>
    <property type="project" value="InterPro"/>
</dbReference>
<dbReference type="EMBL" id="KB705985">
    <property type="protein sequence ID" value="EMR69995.1"/>
    <property type="molecule type" value="Genomic_DNA"/>
</dbReference>
<dbReference type="HOGENOM" id="CLU_326775_0_0_1"/>
<sequence length="881" mass="96519">MDSTIPLSEFIPPPTEINDTHKVYSIAIAYILLALLTCLVVVTRLAYRFRKNNLGIDDYVIIPSLILYIGWTVLVVHIILTAGIDKPLHEITLGEFTTWYKGLVAVAWLYPIMSAAIRVSIIIFYRRIFTQGHKSSLWPFYYAWGVLDRGPYCGAVYWNNITVALYSTSLGFDIILLVLPAFPVARLQMPLRKRIEVGIIFMFGAASSIAAAYKLAIFVVEFPRTESSDPVWSDYLLSRFIPVQFDNYGVTVWIPSQIEATVALIGASIPAIHPLYKSIFIRFIDKVTNRSSSGDPQSHSGFAAHSNRGDSGAKRNVKGGKDNFHHLNESQVELQPLSPTGQFSRQTDIDTIGLAYSNIVPSSDSASSSPPANIDASLYNMSSDFSSFGESIGLSSSECSSLKAQYDEVISNPNASDIILDIACLTARVSLGSDQVDASPLNQTLVNENWSLTCVALPHCIILPRDARDVSKALKIIAFFRVPFAVRSGGHSPNPGWSSVDRQGILLDLQRMSQIQLSADRKVATIGPGARWGNITSTLGVQDATVVGARNPLVGIGGLVLGGGYSHLSAEYGTVADNVKNLEVVLADGTVTNANTDENNDLFWALKGGGPNFGIVAKYELYTVPVNRIWYQIAIYSNDLASNVLDVFAAWQVNQGASDFKGHVLLGFGLDSVILGLVYSAPIERPDTFAPFYELEALQVAVPSTIGTLASLDQAVGAFTLPGHFRGASSRIDAQLYKDVYSFWLEKAVAVRDATGANQTFVLQHVPSNIAVQGAAKGGNPLGIPQEAHQWWTTLVDWTDEKDDDLVRSVAIETTERWKRLGQERGLYVPFTYMNDAARDQNPIASYGPENVNRLKKIARKYDPNRLFQKQQNGGFLLSKV</sequence>
<keyword evidence="9" id="KW-1185">Reference proteome</keyword>
<keyword evidence="6" id="KW-0812">Transmembrane</keyword>
<reference evidence="9" key="1">
    <citation type="journal article" date="2013" name="Genome Announc.">
        <title>Draft genome sequence of the grapevine dieback fungus Eutypa lata UCR-EL1.</title>
        <authorList>
            <person name="Blanco-Ulate B."/>
            <person name="Rolshausen P.E."/>
            <person name="Cantu D."/>
        </authorList>
    </citation>
    <scope>NUCLEOTIDE SEQUENCE [LARGE SCALE GENOMIC DNA]</scope>
    <source>
        <strain evidence="9">UCR-EL1</strain>
    </source>
</reference>
<feature type="transmembrane region" description="Helical" evidence="6">
    <location>
        <begin position="104"/>
        <end position="125"/>
    </location>
</feature>
<proteinExistence type="inferred from homology"/>
<dbReference type="Pfam" id="PF08031">
    <property type="entry name" value="BBE"/>
    <property type="match status" value="1"/>
</dbReference>
<dbReference type="InterPro" id="IPR036318">
    <property type="entry name" value="FAD-bd_PCMH-like_sf"/>
</dbReference>
<dbReference type="OMA" id="IETTERW"/>
<dbReference type="InterPro" id="IPR012951">
    <property type="entry name" value="BBE"/>
</dbReference>
<evidence type="ECO:0000256" key="2">
    <source>
        <dbReference type="ARBA" id="ARBA00022630"/>
    </source>
</evidence>
<name>M7TTK1_EUTLA</name>
<dbReference type="Proteomes" id="UP000012174">
    <property type="component" value="Unassembled WGS sequence"/>
</dbReference>
<keyword evidence="6" id="KW-1133">Transmembrane helix</keyword>
<dbReference type="PANTHER" id="PTHR42973">
    <property type="entry name" value="BINDING OXIDOREDUCTASE, PUTATIVE (AFU_ORTHOLOGUE AFUA_1G17690)-RELATED"/>
    <property type="match status" value="1"/>
</dbReference>
<evidence type="ECO:0000256" key="5">
    <source>
        <dbReference type="SAM" id="MobiDB-lite"/>
    </source>
</evidence>
<dbReference type="STRING" id="1287681.M7TTK1"/>
<evidence type="ECO:0000256" key="3">
    <source>
        <dbReference type="ARBA" id="ARBA00022827"/>
    </source>
</evidence>
<keyword evidence="6" id="KW-0472">Membrane</keyword>
<dbReference type="SUPFAM" id="SSF56176">
    <property type="entry name" value="FAD-binding/transporter-associated domain-like"/>
    <property type="match status" value="1"/>
</dbReference>
<feature type="transmembrane region" description="Helical" evidence="6">
    <location>
        <begin position="164"/>
        <end position="185"/>
    </location>
</feature>
<evidence type="ECO:0000313" key="9">
    <source>
        <dbReference type="Proteomes" id="UP000012174"/>
    </source>
</evidence>
<dbReference type="InterPro" id="IPR016166">
    <property type="entry name" value="FAD-bd_PCMH"/>
</dbReference>
<dbReference type="PROSITE" id="PS51387">
    <property type="entry name" value="FAD_PCMH"/>
    <property type="match status" value="1"/>
</dbReference>
<dbReference type="Gene3D" id="3.30.465.10">
    <property type="match status" value="1"/>
</dbReference>
<feature type="transmembrane region" description="Helical" evidence="6">
    <location>
        <begin position="197"/>
        <end position="220"/>
    </location>
</feature>
<dbReference type="InterPro" id="IPR006094">
    <property type="entry name" value="Oxid_FAD_bind_N"/>
</dbReference>
<keyword evidence="3" id="KW-0274">FAD</keyword>
<dbReference type="eggNOG" id="KOG1231">
    <property type="taxonomic scope" value="Eukaryota"/>
</dbReference>
<feature type="domain" description="FAD-binding PCMH-type" evidence="7">
    <location>
        <begin position="454"/>
        <end position="626"/>
    </location>
</feature>
<dbReference type="PANTHER" id="PTHR42973:SF54">
    <property type="entry name" value="FAD-BINDING PCMH-TYPE DOMAIN-CONTAINING PROTEIN"/>
    <property type="match status" value="1"/>
</dbReference>
<dbReference type="Gene3D" id="3.40.462.20">
    <property type="match status" value="1"/>
</dbReference>
<comment type="similarity">
    <text evidence="1">Belongs to the oxygen-dependent FAD-linked oxidoreductase family.</text>
</comment>
<protein>
    <submittedName>
        <fullName evidence="8">Putative fad linked oxidase-like protein</fullName>
    </submittedName>
</protein>
<dbReference type="InterPro" id="IPR016169">
    <property type="entry name" value="FAD-bd_PCMH_sub2"/>
</dbReference>
<keyword evidence="4" id="KW-0560">Oxidoreductase</keyword>
<evidence type="ECO:0000256" key="4">
    <source>
        <dbReference type="ARBA" id="ARBA00023002"/>
    </source>
</evidence>
<dbReference type="AlphaFoldDB" id="M7TTK1"/>
<evidence type="ECO:0000256" key="1">
    <source>
        <dbReference type="ARBA" id="ARBA00005466"/>
    </source>
</evidence>
<evidence type="ECO:0000256" key="6">
    <source>
        <dbReference type="SAM" id="Phobius"/>
    </source>
</evidence>
<feature type="region of interest" description="Disordered" evidence="5">
    <location>
        <begin position="292"/>
        <end position="322"/>
    </location>
</feature>
<dbReference type="InterPro" id="IPR050416">
    <property type="entry name" value="FAD-linked_Oxidoreductase"/>
</dbReference>
<dbReference type="GO" id="GO:0016491">
    <property type="term" value="F:oxidoreductase activity"/>
    <property type="evidence" value="ECO:0007669"/>
    <property type="project" value="UniProtKB-KW"/>
</dbReference>
<dbReference type="KEGG" id="ela:UCREL1_2991"/>
<feature type="transmembrane region" description="Helical" evidence="6">
    <location>
        <begin position="23"/>
        <end position="47"/>
    </location>
</feature>
<dbReference type="OrthoDB" id="2151789at2759"/>
<evidence type="ECO:0000313" key="8">
    <source>
        <dbReference type="EMBL" id="EMR69995.1"/>
    </source>
</evidence>
<feature type="transmembrane region" description="Helical" evidence="6">
    <location>
        <begin position="59"/>
        <end position="84"/>
    </location>
</feature>
<dbReference type="Pfam" id="PF20684">
    <property type="entry name" value="Fung_rhodopsin"/>
    <property type="match status" value="2"/>
</dbReference>
<organism evidence="8 9">
    <name type="scientific">Eutypa lata (strain UCR-EL1)</name>
    <name type="common">Grapevine dieback disease fungus</name>
    <name type="synonym">Eutypa armeniacae</name>
    <dbReference type="NCBI Taxonomy" id="1287681"/>
    <lineage>
        <taxon>Eukaryota</taxon>
        <taxon>Fungi</taxon>
        <taxon>Dikarya</taxon>
        <taxon>Ascomycota</taxon>
        <taxon>Pezizomycotina</taxon>
        <taxon>Sordariomycetes</taxon>
        <taxon>Xylariomycetidae</taxon>
        <taxon>Xylariales</taxon>
        <taxon>Diatrypaceae</taxon>
        <taxon>Eutypa</taxon>
    </lineage>
</organism>
<dbReference type="InterPro" id="IPR049326">
    <property type="entry name" value="Rhodopsin_dom_fungi"/>
</dbReference>
<feature type="transmembrane region" description="Helical" evidence="6">
    <location>
        <begin position="137"/>
        <end position="158"/>
    </location>
</feature>
<feature type="compositionally biased region" description="Basic and acidic residues" evidence="5">
    <location>
        <begin position="307"/>
        <end position="322"/>
    </location>
</feature>
<gene>
    <name evidence="8" type="ORF">UCREL1_2991</name>
</gene>
<evidence type="ECO:0000259" key="7">
    <source>
        <dbReference type="PROSITE" id="PS51387"/>
    </source>
</evidence>
<accession>M7TTK1</accession>